<evidence type="ECO:0000313" key="2">
    <source>
        <dbReference type="EMBL" id="MFD1201028.1"/>
    </source>
</evidence>
<sequence>MCAGYGLAPSGPNSRRDERPGLRGPIPPGDTPAGFALIEQWIADRGGKASITGRNALNLNPLIREIDGEREFELGWWWLHVGGAPAKYTAFNARADRLLQSWKTPFQHRAILPATWYVEKGVRFELPDGEEFGMAAVTAPGLMPDGTDVRSYSLVTRDALGTAATVHDRMPLVLPRELHDEWLAADREGDASLVARALSVSEEISHLLAAQAAADTPASAPAKRQAKAFAPAEPPTLF</sequence>
<accession>A0ABW3TKR7</accession>
<dbReference type="Pfam" id="PF02586">
    <property type="entry name" value="SRAP"/>
    <property type="match status" value="1"/>
</dbReference>
<proteinExistence type="predicted"/>
<comment type="caution">
    <text evidence="2">The sequence shown here is derived from an EMBL/GenBank/DDBJ whole genome shotgun (WGS) entry which is preliminary data.</text>
</comment>
<dbReference type="EMBL" id="JBHTLY010000001">
    <property type="protein sequence ID" value="MFD1201028.1"/>
    <property type="molecule type" value="Genomic_DNA"/>
</dbReference>
<reference evidence="3" key="1">
    <citation type="journal article" date="2019" name="Int. J. Syst. Evol. Microbiol.">
        <title>The Global Catalogue of Microorganisms (GCM) 10K type strain sequencing project: providing services to taxonomists for standard genome sequencing and annotation.</title>
        <authorList>
            <consortium name="The Broad Institute Genomics Platform"/>
            <consortium name="The Broad Institute Genome Sequencing Center for Infectious Disease"/>
            <person name="Wu L."/>
            <person name="Ma J."/>
        </authorList>
    </citation>
    <scope>NUCLEOTIDE SEQUENCE [LARGE SCALE GENOMIC DNA]</scope>
    <source>
        <strain evidence="3">CCUG 50213</strain>
    </source>
</reference>
<dbReference type="InterPro" id="IPR036590">
    <property type="entry name" value="SRAP-like"/>
</dbReference>
<keyword evidence="3" id="KW-1185">Reference proteome</keyword>
<evidence type="ECO:0000256" key="1">
    <source>
        <dbReference type="SAM" id="MobiDB-lite"/>
    </source>
</evidence>
<dbReference type="RefSeq" id="WP_343959776.1">
    <property type="nucleotide sequence ID" value="NZ_BAAAKZ010000003.1"/>
</dbReference>
<feature type="region of interest" description="Disordered" evidence="1">
    <location>
        <begin position="1"/>
        <end position="30"/>
    </location>
</feature>
<dbReference type="InterPro" id="IPR003738">
    <property type="entry name" value="SRAP"/>
</dbReference>
<gene>
    <name evidence="2" type="ORF">ACFQ3U_03880</name>
</gene>
<dbReference type="Proteomes" id="UP001597181">
    <property type="component" value="Unassembled WGS sequence"/>
</dbReference>
<evidence type="ECO:0000313" key="3">
    <source>
        <dbReference type="Proteomes" id="UP001597181"/>
    </source>
</evidence>
<name>A0ABW3TKR7_9MICO</name>
<protein>
    <submittedName>
        <fullName evidence="2">SOS response-associated peptidase family protein</fullName>
    </submittedName>
</protein>
<feature type="region of interest" description="Disordered" evidence="1">
    <location>
        <begin position="215"/>
        <end position="238"/>
    </location>
</feature>
<organism evidence="2 3">
    <name type="scientific">Leucobacter albus</name>
    <dbReference type="NCBI Taxonomy" id="272210"/>
    <lineage>
        <taxon>Bacteria</taxon>
        <taxon>Bacillati</taxon>
        <taxon>Actinomycetota</taxon>
        <taxon>Actinomycetes</taxon>
        <taxon>Micrococcales</taxon>
        <taxon>Microbacteriaceae</taxon>
        <taxon>Leucobacter</taxon>
    </lineage>
</organism>
<dbReference type="Gene3D" id="3.90.1680.10">
    <property type="entry name" value="SOS response associated peptidase-like"/>
    <property type="match status" value="1"/>
</dbReference>
<dbReference type="SUPFAM" id="SSF143081">
    <property type="entry name" value="BB1717-like"/>
    <property type="match status" value="1"/>
</dbReference>